<sequence>MGQLQRGRWICLHKEPHGEDKGERVQVALGEVSSQHKKGFFFTVRTSIHWNNLPRLQFFRNRLLQHGFPMGSQVLPENLLQCGLLSMDLRSCQEPAPVRAPLHGPQVLSGACSSAGSLQGHSFLQGTSTCSGVGSSMGCRRISSPPLTFMGCRVWHSDCEIWRIHGILRSMVEQISILQPVEDPTPEQVDVPRRKLQPMESPCWSRLPAGAEAHGEELTLEQVFWQDL</sequence>
<evidence type="ECO:0000313" key="1">
    <source>
        <dbReference type="EMBL" id="KAK4815745.1"/>
    </source>
</evidence>
<gene>
    <name evidence="1" type="ORF">QYF61_006783</name>
</gene>
<protein>
    <submittedName>
        <fullName evidence="1">Uncharacterized protein</fullName>
    </submittedName>
</protein>
<organism evidence="1 2">
    <name type="scientific">Mycteria americana</name>
    <name type="common">Wood stork</name>
    <dbReference type="NCBI Taxonomy" id="33587"/>
    <lineage>
        <taxon>Eukaryota</taxon>
        <taxon>Metazoa</taxon>
        <taxon>Chordata</taxon>
        <taxon>Craniata</taxon>
        <taxon>Vertebrata</taxon>
        <taxon>Euteleostomi</taxon>
        <taxon>Archelosauria</taxon>
        <taxon>Archosauria</taxon>
        <taxon>Dinosauria</taxon>
        <taxon>Saurischia</taxon>
        <taxon>Theropoda</taxon>
        <taxon>Coelurosauria</taxon>
        <taxon>Aves</taxon>
        <taxon>Neognathae</taxon>
        <taxon>Neoaves</taxon>
        <taxon>Aequornithes</taxon>
        <taxon>Ciconiiformes</taxon>
        <taxon>Ciconiidae</taxon>
        <taxon>Mycteria</taxon>
    </lineage>
</organism>
<dbReference type="AlphaFoldDB" id="A0AAN7MXR5"/>
<name>A0AAN7MXR5_MYCAM</name>
<accession>A0AAN7MXR5</accession>
<dbReference type="EMBL" id="JAUNZN010000009">
    <property type="protein sequence ID" value="KAK4815745.1"/>
    <property type="molecule type" value="Genomic_DNA"/>
</dbReference>
<comment type="caution">
    <text evidence="1">The sequence shown here is derived from an EMBL/GenBank/DDBJ whole genome shotgun (WGS) entry which is preliminary data.</text>
</comment>
<evidence type="ECO:0000313" key="2">
    <source>
        <dbReference type="Proteomes" id="UP001333110"/>
    </source>
</evidence>
<dbReference type="Proteomes" id="UP001333110">
    <property type="component" value="Unassembled WGS sequence"/>
</dbReference>
<reference evidence="1 2" key="1">
    <citation type="journal article" date="2023" name="J. Hered.">
        <title>Chromosome-level genome of the wood stork (Mycteria americana) provides insight into avian chromosome evolution.</title>
        <authorList>
            <person name="Flamio R. Jr."/>
            <person name="Ramstad K.M."/>
        </authorList>
    </citation>
    <scope>NUCLEOTIDE SEQUENCE [LARGE SCALE GENOMIC DNA]</scope>
    <source>
        <strain evidence="1">JAX WOST 10</strain>
    </source>
</reference>
<keyword evidence="2" id="KW-1185">Reference proteome</keyword>
<proteinExistence type="predicted"/>